<dbReference type="OrthoDB" id="4951845at2759"/>
<dbReference type="PANTHER" id="PTHR11260">
    <property type="entry name" value="GLUTATHIONE S-TRANSFERASE, GST, SUPERFAMILY, GST DOMAIN CONTAINING"/>
    <property type="match status" value="1"/>
</dbReference>
<dbReference type="SFLD" id="SFLDG01152">
    <property type="entry name" value="Main.3:_Omega-_and_Tau-like"/>
    <property type="match status" value="1"/>
</dbReference>
<dbReference type="SFLD" id="SFLDS00019">
    <property type="entry name" value="Glutathione_Transferase_(cytos"/>
    <property type="match status" value="1"/>
</dbReference>
<evidence type="ECO:0000256" key="1">
    <source>
        <dbReference type="ARBA" id="ARBA00012452"/>
    </source>
</evidence>
<dbReference type="GO" id="GO:0004364">
    <property type="term" value="F:glutathione transferase activity"/>
    <property type="evidence" value="ECO:0007669"/>
    <property type="project" value="UniProtKB-EC"/>
</dbReference>
<dbReference type="InterPro" id="IPR036249">
    <property type="entry name" value="Thioredoxin-like_sf"/>
</dbReference>
<evidence type="ECO:0000313" key="7">
    <source>
        <dbReference type="EMBL" id="PON90771.1"/>
    </source>
</evidence>
<dbReference type="AlphaFoldDB" id="A0A2P5EZ06"/>
<dbReference type="STRING" id="63057.A0A2P5EZ06"/>
<dbReference type="Pfam" id="PF02798">
    <property type="entry name" value="GST_N"/>
    <property type="match status" value="1"/>
</dbReference>
<dbReference type="InterPro" id="IPR004045">
    <property type="entry name" value="Glutathione_S-Trfase_N"/>
</dbReference>
<dbReference type="InterPro" id="IPR045073">
    <property type="entry name" value="Omega/Tau-like"/>
</dbReference>
<evidence type="ECO:0000256" key="4">
    <source>
        <dbReference type="RuleBase" id="RU003494"/>
    </source>
</evidence>
<dbReference type="FunCoup" id="A0A2P5EZ06">
    <property type="interactions" value="172"/>
</dbReference>
<dbReference type="EMBL" id="JXTC01000080">
    <property type="protein sequence ID" value="PON90771.1"/>
    <property type="molecule type" value="Genomic_DNA"/>
</dbReference>
<dbReference type="InterPro" id="IPR004046">
    <property type="entry name" value="GST_C"/>
</dbReference>
<dbReference type="GO" id="GO:0005737">
    <property type="term" value="C:cytoplasm"/>
    <property type="evidence" value="ECO:0007669"/>
    <property type="project" value="TreeGrafter"/>
</dbReference>
<proteinExistence type="inferred from homology"/>
<feature type="domain" description="GST N-terminal" evidence="5">
    <location>
        <begin position="5"/>
        <end position="84"/>
    </location>
</feature>
<dbReference type="InterPro" id="IPR040079">
    <property type="entry name" value="Glutathione_S-Trfase"/>
</dbReference>
<feature type="domain" description="GST C-terminal" evidence="6">
    <location>
        <begin position="89"/>
        <end position="214"/>
    </location>
</feature>
<sequence>ALMAEEVKLYGVWGSPYSRRADIALKLKGVDYKYFEEELQNKSASLLKYNPVHKKVPVLVHNEKPIAESLVILEYIDETWKDHPFLPQDPYQRAQTRFWARFIDDKVSPTLWKAYWVKEEREKASEEASELLNFLEKELKHKYFGGETIGLVDIAGNFIAHWVPAIQQVVGVEILTKEKYPKLSQWSHDFVTHGVVKEILPPQDKLIAFFKTRLESTN</sequence>
<evidence type="ECO:0000256" key="3">
    <source>
        <dbReference type="ARBA" id="ARBA00047960"/>
    </source>
</evidence>
<dbReference type="InterPro" id="IPR045074">
    <property type="entry name" value="GST_C_Tau"/>
</dbReference>
<dbReference type="PANTHER" id="PTHR11260:SF676">
    <property type="entry name" value="GLUTATHIONE S-TRANSFERASE U8"/>
    <property type="match status" value="1"/>
</dbReference>
<dbReference type="PROSITE" id="PS50405">
    <property type="entry name" value="GST_CTER"/>
    <property type="match status" value="1"/>
</dbReference>
<dbReference type="InterPro" id="IPR036282">
    <property type="entry name" value="Glutathione-S-Trfase_C_sf"/>
</dbReference>
<reference evidence="8" key="1">
    <citation type="submission" date="2016-06" db="EMBL/GenBank/DDBJ databases">
        <title>Parallel loss of symbiosis genes in relatives of nitrogen-fixing non-legume Parasponia.</title>
        <authorList>
            <person name="Van Velzen R."/>
            <person name="Holmer R."/>
            <person name="Bu F."/>
            <person name="Rutten L."/>
            <person name="Van Zeijl A."/>
            <person name="Liu W."/>
            <person name="Santuari L."/>
            <person name="Cao Q."/>
            <person name="Sharma T."/>
            <person name="Shen D."/>
            <person name="Roswanjaya Y."/>
            <person name="Wardhani T."/>
            <person name="Kalhor M.S."/>
            <person name="Jansen J."/>
            <person name="Van den Hoogen J."/>
            <person name="Gungor B."/>
            <person name="Hartog M."/>
            <person name="Hontelez J."/>
            <person name="Verver J."/>
            <person name="Yang W.-C."/>
            <person name="Schijlen E."/>
            <person name="Repin R."/>
            <person name="Schilthuizen M."/>
            <person name="Schranz E."/>
            <person name="Heidstra R."/>
            <person name="Miyata K."/>
            <person name="Fedorova E."/>
            <person name="Kohlen W."/>
            <person name="Bisseling T."/>
            <person name="Smit S."/>
            <person name="Geurts R."/>
        </authorList>
    </citation>
    <scope>NUCLEOTIDE SEQUENCE [LARGE SCALE GENOMIC DNA]</scope>
    <source>
        <strain evidence="8">cv. RG33-2</strain>
    </source>
</reference>
<dbReference type="SUPFAM" id="SSF52833">
    <property type="entry name" value="Thioredoxin-like"/>
    <property type="match status" value="1"/>
</dbReference>
<comment type="catalytic activity">
    <reaction evidence="3">
        <text>RX + glutathione = an S-substituted glutathione + a halide anion + H(+)</text>
        <dbReference type="Rhea" id="RHEA:16437"/>
        <dbReference type="ChEBI" id="CHEBI:15378"/>
        <dbReference type="ChEBI" id="CHEBI:16042"/>
        <dbReference type="ChEBI" id="CHEBI:17792"/>
        <dbReference type="ChEBI" id="CHEBI:57925"/>
        <dbReference type="ChEBI" id="CHEBI:90779"/>
        <dbReference type="EC" id="2.5.1.18"/>
    </reaction>
</comment>
<keyword evidence="8" id="KW-1185">Reference proteome</keyword>
<evidence type="ECO:0000259" key="5">
    <source>
        <dbReference type="PROSITE" id="PS50404"/>
    </source>
</evidence>
<dbReference type="PROSITE" id="PS50404">
    <property type="entry name" value="GST_NTER"/>
    <property type="match status" value="1"/>
</dbReference>
<dbReference type="InterPro" id="IPR010987">
    <property type="entry name" value="Glutathione-S-Trfase_C-like"/>
</dbReference>
<evidence type="ECO:0000313" key="8">
    <source>
        <dbReference type="Proteomes" id="UP000237000"/>
    </source>
</evidence>
<dbReference type="EC" id="2.5.1.18" evidence="1"/>
<evidence type="ECO:0000256" key="2">
    <source>
        <dbReference type="ARBA" id="ARBA00022679"/>
    </source>
</evidence>
<comment type="caution">
    <text evidence="7">The sequence shown here is derived from an EMBL/GenBank/DDBJ whole genome shotgun (WGS) entry which is preliminary data.</text>
</comment>
<dbReference type="Proteomes" id="UP000237000">
    <property type="component" value="Unassembled WGS sequence"/>
</dbReference>
<dbReference type="CDD" id="cd03058">
    <property type="entry name" value="GST_N_Tau"/>
    <property type="match status" value="1"/>
</dbReference>
<dbReference type="FunFam" id="3.40.30.10:FF:000197">
    <property type="entry name" value="Glutathione S-transferase U10"/>
    <property type="match status" value="1"/>
</dbReference>
<dbReference type="SFLD" id="SFLDG00358">
    <property type="entry name" value="Main_(cytGST)"/>
    <property type="match status" value="1"/>
</dbReference>
<protein>
    <recommendedName>
        <fullName evidence="1">glutathione transferase</fullName>
        <ecNumber evidence="1">2.5.1.18</ecNumber>
    </recommendedName>
</protein>
<feature type="non-terminal residue" evidence="7">
    <location>
        <position position="1"/>
    </location>
</feature>
<dbReference type="FunFam" id="1.20.1050.10:FF:000012">
    <property type="entry name" value="Tau class glutathione S-transferase"/>
    <property type="match status" value="1"/>
</dbReference>
<dbReference type="Gene3D" id="3.40.30.10">
    <property type="entry name" value="Glutaredoxin"/>
    <property type="match status" value="1"/>
</dbReference>
<evidence type="ECO:0000259" key="6">
    <source>
        <dbReference type="PROSITE" id="PS50405"/>
    </source>
</evidence>
<name>A0A2P5EZ06_TREOI</name>
<dbReference type="SUPFAM" id="SSF47616">
    <property type="entry name" value="GST C-terminal domain-like"/>
    <property type="match status" value="1"/>
</dbReference>
<keyword evidence="2" id="KW-0808">Transferase</keyword>
<dbReference type="InParanoid" id="A0A2P5EZ06"/>
<organism evidence="7 8">
    <name type="scientific">Trema orientale</name>
    <name type="common">Charcoal tree</name>
    <name type="synonym">Celtis orientalis</name>
    <dbReference type="NCBI Taxonomy" id="63057"/>
    <lineage>
        <taxon>Eukaryota</taxon>
        <taxon>Viridiplantae</taxon>
        <taxon>Streptophyta</taxon>
        <taxon>Embryophyta</taxon>
        <taxon>Tracheophyta</taxon>
        <taxon>Spermatophyta</taxon>
        <taxon>Magnoliopsida</taxon>
        <taxon>eudicotyledons</taxon>
        <taxon>Gunneridae</taxon>
        <taxon>Pentapetalae</taxon>
        <taxon>rosids</taxon>
        <taxon>fabids</taxon>
        <taxon>Rosales</taxon>
        <taxon>Cannabaceae</taxon>
        <taxon>Trema</taxon>
    </lineage>
</organism>
<comment type="similarity">
    <text evidence="4">Belongs to the GST superfamily.</text>
</comment>
<dbReference type="GO" id="GO:0006749">
    <property type="term" value="P:glutathione metabolic process"/>
    <property type="evidence" value="ECO:0007669"/>
    <property type="project" value="InterPro"/>
</dbReference>
<gene>
    <name evidence="7" type="ORF">TorRG33x02_134090</name>
</gene>
<dbReference type="Pfam" id="PF00043">
    <property type="entry name" value="GST_C"/>
    <property type="match status" value="1"/>
</dbReference>
<dbReference type="CDD" id="cd03185">
    <property type="entry name" value="GST_C_Tau"/>
    <property type="match status" value="1"/>
</dbReference>
<accession>A0A2P5EZ06</accession>
<dbReference type="Gene3D" id="1.20.1050.10">
    <property type="match status" value="1"/>
</dbReference>